<dbReference type="PANTHER" id="PTHR23257">
    <property type="entry name" value="SERINE-THREONINE PROTEIN KINASE"/>
    <property type="match status" value="1"/>
</dbReference>
<evidence type="ECO:0000313" key="10">
    <source>
        <dbReference type="Proteomes" id="UP001153076"/>
    </source>
</evidence>
<dbReference type="SUPFAM" id="SSF56112">
    <property type="entry name" value="Protein kinase-like (PK-like)"/>
    <property type="match status" value="1"/>
</dbReference>
<dbReference type="SUPFAM" id="SSF54277">
    <property type="entry name" value="CAD &amp; PB1 domains"/>
    <property type="match status" value="1"/>
</dbReference>
<dbReference type="Gene3D" id="3.30.200.20">
    <property type="entry name" value="Phosphorylase Kinase, domain 1"/>
    <property type="match status" value="1"/>
</dbReference>
<keyword evidence="10" id="KW-1185">Reference proteome</keyword>
<dbReference type="AlphaFoldDB" id="A0A9Q1JND1"/>
<dbReference type="PROSITE" id="PS00107">
    <property type="entry name" value="PROTEIN_KINASE_ATP"/>
    <property type="match status" value="1"/>
</dbReference>
<dbReference type="PROSITE" id="PS50011">
    <property type="entry name" value="PROTEIN_KINASE_DOM"/>
    <property type="match status" value="1"/>
</dbReference>
<dbReference type="InterPro" id="IPR008271">
    <property type="entry name" value="Ser/Thr_kinase_AS"/>
</dbReference>
<dbReference type="InterPro" id="IPR050167">
    <property type="entry name" value="Ser_Thr_protein_kinase"/>
</dbReference>
<dbReference type="Gene3D" id="1.10.510.10">
    <property type="entry name" value="Transferase(Phosphotransferase) domain 1"/>
    <property type="match status" value="1"/>
</dbReference>
<evidence type="ECO:0000256" key="2">
    <source>
        <dbReference type="ARBA" id="ARBA00022679"/>
    </source>
</evidence>
<evidence type="ECO:0000256" key="5">
    <source>
        <dbReference type="ARBA" id="ARBA00022840"/>
    </source>
</evidence>
<feature type="binding site" evidence="6">
    <location>
        <position position="829"/>
    </location>
    <ligand>
        <name>ATP</name>
        <dbReference type="ChEBI" id="CHEBI:30616"/>
    </ligand>
</feature>
<dbReference type="PROSITE" id="PS00108">
    <property type="entry name" value="PROTEIN_KINASE_ST"/>
    <property type="match status" value="1"/>
</dbReference>
<feature type="compositionally biased region" description="Polar residues" evidence="7">
    <location>
        <begin position="666"/>
        <end position="685"/>
    </location>
</feature>
<keyword evidence="4" id="KW-0418">Kinase</keyword>
<dbReference type="SMART" id="SM00666">
    <property type="entry name" value="PB1"/>
    <property type="match status" value="1"/>
</dbReference>
<evidence type="ECO:0000313" key="9">
    <source>
        <dbReference type="EMBL" id="KAJ8426873.1"/>
    </source>
</evidence>
<accession>A0A9Q1JND1</accession>
<dbReference type="Pfam" id="PF00564">
    <property type="entry name" value="PB1"/>
    <property type="match status" value="1"/>
</dbReference>
<dbReference type="FunFam" id="3.10.20.90:FF:000058">
    <property type="entry name" value="Octicosapeptide/phox/Bem1p domain kinase superfamily protein"/>
    <property type="match status" value="1"/>
</dbReference>
<dbReference type="CDD" id="cd06410">
    <property type="entry name" value="PB1_UP2"/>
    <property type="match status" value="1"/>
</dbReference>
<dbReference type="GO" id="GO:0004674">
    <property type="term" value="F:protein serine/threonine kinase activity"/>
    <property type="evidence" value="ECO:0007669"/>
    <property type="project" value="UniProtKB-KW"/>
</dbReference>
<dbReference type="InterPro" id="IPR000270">
    <property type="entry name" value="PB1_dom"/>
</dbReference>
<keyword evidence="1" id="KW-0723">Serine/threonine-protein kinase</keyword>
<keyword evidence="3 6" id="KW-0547">Nucleotide-binding</keyword>
<dbReference type="GO" id="GO:0005524">
    <property type="term" value="F:ATP binding"/>
    <property type="evidence" value="ECO:0007669"/>
    <property type="project" value="UniProtKB-UniRule"/>
</dbReference>
<evidence type="ECO:0000259" key="8">
    <source>
        <dbReference type="PROSITE" id="PS50011"/>
    </source>
</evidence>
<feature type="compositionally biased region" description="Basic and acidic residues" evidence="7">
    <location>
        <begin position="638"/>
        <end position="660"/>
    </location>
</feature>
<name>A0A9Q1JND1_9CARY</name>
<comment type="caution">
    <text evidence="9">The sequence shown here is derived from an EMBL/GenBank/DDBJ whole genome shotgun (WGS) entry which is preliminary data.</text>
</comment>
<evidence type="ECO:0000256" key="6">
    <source>
        <dbReference type="PROSITE-ProRule" id="PRU10141"/>
    </source>
</evidence>
<dbReference type="SMART" id="SM00220">
    <property type="entry name" value="S_TKc"/>
    <property type="match status" value="1"/>
</dbReference>
<evidence type="ECO:0000256" key="1">
    <source>
        <dbReference type="ARBA" id="ARBA00022527"/>
    </source>
</evidence>
<keyword evidence="2" id="KW-0808">Transferase</keyword>
<dbReference type="InterPro" id="IPR000719">
    <property type="entry name" value="Prot_kinase_dom"/>
</dbReference>
<dbReference type="Gene3D" id="3.10.20.90">
    <property type="entry name" value="Phosphatidylinositol 3-kinase Catalytic Subunit, Chain A, domain 1"/>
    <property type="match status" value="1"/>
</dbReference>
<dbReference type="OrthoDB" id="4062651at2759"/>
<dbReference type="InterPro" id="IPR017441">
    <property type="entry name" value="Protein_kinase_ATP_BS"/>
</dbReference>
<sequence length="994" mass="109171">MDNSNRTNSGGLDEIPRAKFLCSFGGCVLPRPQDGKLRYVGGETRIVTVPCNIGYEELMDRMREIYEEASILKYQQPDEDLDALVSVVNDDDVTNMMEEYDKLGSADAFTKLRIFLFSHFDQDSSPRYMEGDERNGERRYVDALNSLNDSPDYRRQNLGDSSVTAPFDEIHIVDQFFNSMNLDGSVHNQRNYEMALPQYYSKQLASASMVAGQHSLPVGQLHNEEVSWSPAGYSPRYAGPNEMHTYTEVGSPSYAHFHMAYQEIADRCMDRVAEESNPQQVNSQLPLDWRQQYSDQVVWLPTGAVPVDIGSFPGNTVNGHNVVDCPSVCQHCKTTFQRTPSSSDFLRKPEDQGHVEQLTMGNGLSRVASTCVECLPRAPIAGVGRMGDQCTVDGPSTRFPVGPGNLLDGYFVPTTCTLHEDPGHIRAGAELGGEIFHGQAMHNASHIQIPLEERGLRTANLPYAQGAGILPQLSHSNASVWSKGKNAPGLLQVLPHDPPILHPRSSVPSGAAPIPRDVVEGSPRCFIGVDQGPWVEFPQRRVGVDGSTVPEYPYGNLSMLNPPAPFQEIHQTLSQDPLRNTPNVLRIPPSVEDPRSSELPSLVVLNDNLLSSDAGGYDQLHRLDSYNIKVGLDERSAHCGEGESTASREAKSVDIDDVHPPKQNCGAENSSAKPSLNADKSNSLNPAEGSKDSILKGETKTSSLAKNGELHSLPEQIASTEGAKLKGAEEFKGDAQENNGAVILRNASREITNAFETESVDVKNDSEGGSENECAEPSKIEPTKAEEEAIAKGLQTIKNADLEEVRELGSGTYGAVYHGKWRGSDVAIKRIKASCFAGRPSERERLIADFWKEALILSSLHHPNVVSFYGIVRDGPDGSLATVTEYMVNGSLKQFIQKKDRTIDRRKRLIIAMDAAFGMEYLHEKGIVHFDLKCDNLLVNMRDPHRPICKIGDLGLSKVKQHTLVSGGVRGTLPWMAPELLSGETHMVTEKVRV</sequence>
<dbReference type="InterPro" id="IPR001245">
    <property type="entry name" value="Ser-Thr/Tyr_kinase_cat_dom"/>
</dbReference>
<proteinExistence type="predicted"/>
<dbReference type="PANTHER" id="PTHR23257:SF703">
    <property type="entry name" value="KINASE SUPERFAMILY WITH OCTICOSAPEPTIDE_PHOX_BEM1P DOMAIN-CONTAINING PROTEIN"/>
    <property type="match status" value="1"/>
</dbReference>
<dbReference type="GO" id="GO:0005737">
    <property type="term" value="C:cytoplasm"/>
    <property type="evidence" value="ECO:0007669"/>
    <property type="project" value="TreeGrafter"/>
</dbReference>
<dbReference type="GO" id="GO:0007165">
    <property type="term" value="P:signal transduction"/>
    <property type="evidence" value="ECO:0007669"/>
    <property type="project" value="TreeGrafter"/>
</dbReference>
<organism evidence="9 10">
    <name type="scientific">Carnegiea gigantea</name>
    <dbReference type="NCBI Taxonomy" id="171969"/>
    <lineage>
        <taxon>Eukaryota</taxon>
        <taxon>Viridiplantae</taxon>
        <taxon>Streptophyta</taxon>
        <taxon>Embryophyta</taxon>
        <taxon>Tracheophyta</taxon>
        <taxon>Spermatophyta</taxon>
        <taxon>Magnoliopsida</taxon>
        <taxon>eudicotyledons</taxon>
        <taxon>Gunneridae</taxon>
        <taxon>Pentapetalae</taxon>
        <taxon>Caryophyllales</taxon>
        <taxon>Cactineae</taxon>
        <taxon>Cactaceae</taxon>
        <taxon>Cactoideae</taxon>
        <taxon>Echinocereeae</taxon>
        <taxon>Carnegiea</taxon>
    </lineage>
</organism>
<dbReference type="EMBL" id="JAKOGI010001227">
    <property type="protein sequence ID" value="KAJ8426873.1"/>
    <property type="molecule type" value="Genomic_DNA"/>
</dbReference>
<dbReference type="Proteomes" id="UP001153076">
    <property type="component" value="Unassembled WGS sequence"/>
</dbReference>
<evidence type="ECO:0000256" key="3">
    <source>
        <dbReference type="ARBA" id="ARBA00022741"/>
    </source>
</evidence>
<protein>
    <recommendedName>
        <fullName evidence="8">Protein kinase domain-containing protein</fullName>
    </recommendedName>
</protein>
<dbReference type="FunFam" id="3.30.200.20:FF:000081">
    <property type="entry name" value="Octicosapeptide/phox/Bem1p domain kinase superfamily protein"/>
    <property type="match status" value="1"/>
</dbReference>
<keyword evidence="5 6" id="KW-0067">ATP-binding</keyword>
<dbReference type="Pfam" id="PF07714">
    <property type="entry name" value="PK_Tyr_Ser-Thr"/>
    <property type="match status" value="1"/>
</dbReference>
<feature type="region of interest" description="Disordered" evidence="7">
    <location>
        <begin position="756"/>
        <end position="781"/>
    </location>
</feature>
<gene>
    <name evidence="9" type="ORF">Cgig2_033794</name>
</gene>
<dbReference type="InterPro" id="IPR011009">
    <property type="entry name" value="Kinase-like_dom_sf"/>
</dbReference>
<evidence type="ECO:0000256" key="4">
    <source>
        <dbReference type="ARBA" id="ARBA00022777"/>
    </source>
</evidence>
<evidence type="ECO:0000256" key="7">
    <source>
        <dbReference type="SAM" id="MobiDB-lite"/>
    </source>
</evidence>
<feature type="region of interest" description="Disordered" evidence="7">
    <location>
        <begin position="638"/>
        <end position="696"/>
    </location>
</feature>
<feature type="domain" description="Protein kinase" evidence="8">
    <location>
        <begin position="802"/>
        <end position="994"/>
    </location>
</feature>
<reference evidence="9" key="1">
    <citation type="submission" date="2022-04" db="EMBL/GenBank/DDBJ databases">
        <title>Carnegiea gigantea Genome sequencing and assembly v2.</title>
        <authorList>
            <person name="Copetti D."/>
            <person name="Sanderson M.J."/>
            <person name="Burquez A."/>
            <person name="Wojciechowski M.F."/>
        </authorList>
    </citation>
    <scope>NUCLEOTIDE SEQUENCE</scope>
    <source>
        <strain evidence="9">SGP5-SGP5p</strain>
        <tissue evidence="9">Aerial part</tissue>
    </source>
</reference>